<evidence type="ECO:0000313" key="1">
    <source>
        <dbReference type="EMBL" id="MFC5718790.1"/>
    </source>
</evidence>
<gene>
    <name evidence="1" type="ORF">ACFP1Z_01180</name>
</gene>
<reference evidence="2" key="1">
    <citation type="journal article" date="2019" name="Int. J. Syst. Evol. Microbiol.">
        <title>The Global Catalogue of Microorganisms (GCM) 10K type strain sequencing project: providing services to taxonomists for standard genome sequencing and annotation.</title>
        <authorList>
            <consortium name="The Broad Institute Genomics Platform"/>
            <consortium name="The Broad Institute Genome Sequencing Center for Infectious Disease"/>
            <person name="Wu L."/>
            <person name="Ma J."/>
        </authorList>
    </citation>
    <scope>NUCLEOTIDE SEQUENCE [LARGE SCALE GENOMIC DNA]</scope>
    <source>
        <strain evidence="2">CGMCC 4.7304</strain>
    </source>
</reference>
<comment type="caution">
    <text evidence="1">The sequence shown here is derived from an EMBL/GenBank/DDBJ whole genome shotgun (WGS) entry which is preliminary data.</text>
</comment>
<sequence length="112" mass="11558">MSYAKRRDIGRAGRRVRVLVGALAIVALVAAVVALWQTQSTPPAKRSSCAGTWWEEGAAQAGARDCGQGPALLLRGTPSAAELLIRVNPAVEAGMERPGVLADGLAGARARA</sequence>
<evidence type="ECO:0000313" key="2">
    <source>
        <dbReference type="Proteomes" id="UP001596083"/>
    </source>
</evidence>
<dbReference type="RefSeq" id="WP_390313770.1">
    <property type="nucleotide sequence ID" value="NZ_JBHSPB010000001.1"/>
</dbReference>
<dbReference type="EMBL" id="JBHSPB010000001">
    <property type="protein sequence ID" value="MFC5718790.1"/>
    <property type="molecule type" value="Genomic_DNA"/>
</dbReference>
<protein>
    <submittedName>
        <fullName evidence="1">Uncharacterized protein</fullName>
    </submittedName>
</protein>
<keyword evidence="2" id="KW-1185">Reference proteome</keyword>
<dbReference type="Proteomes" id="UP001596083">
    <property type="component" value="Unassembled WGS sequence"/>
</dbReference>
<name>A0ABW0YQG4_9ACTN</name>
<proteinExistence type="predicted"/>
<accession>A0ABW0YQG4</accession>
<organism evidence="1 2">
    <name type="scientific">Streptomyces gamaensis</name>
    <dbReference type="NCBI Taxonomy" id="1763542"/>
    <lineage>
        <taxon>Bacteria</taxon>
        <taxon>Bacillati</taxon>
        <taxon>Actinomycetota</taxon>
        <taxon>Actinomycetes</taxon>
        <taxon>Kitasatosporales</taxon>
        <taxon>Streptomycetaceae</taxon>
        <taxon>Streptomyces</taxon>
    </lineage>
</organism>